<keyword evidence="1" id="KW-0805">Transcription regulation</keyword>
<dbReference type="SUPFAM" id="SSF46785">
    <property type="entry name" value="Winged helix' DNA-binding domain"/>
    <property type="match status" value="1"/>
</dbReference>
<evidence type="ECO:0000256" key="2">
    <source>
        <dbReference type="ARBA" id="ARBA00023125"/>
    </source>
</evidence>
<dbReference type="InterPro" id="IPR036390">
    <property type="entry name" value="WH_DNA-bd_sf"/>
</dbReference>
<dbReference type="PANTHER" id="PTHR33204:SF18">
    <property type="entry name" value="TRANSCRIPTIONAL REGULATORY PROTEIN"/>
    <property type="match status" value="1"/>
</dbReference>
<evidence type="ECO:0000313" key="5">
    <source>
        <dbReference type="EMBL" id="MCA5006295.1"/>
    </source>
</evidence>
<keyword evidence="6" id="KW-1185">Reference proteome</keyword>
<reference evidence="5" key="1">
    <citation type="submission" date="2020-10" db="EMBL/GenBank/DDBJ databases">
        <authorList>
            <person name="Lu T."/>
            <person name="Wang Q."/>
            <person name="Han X."/>
        </authorList>
    </citation>
    <scope>NUCLEOTIDE SEQUENCE</scope>
    <source>
        <strain evidence="5">WQ 366</strain>
    </source>
</reference>
<sequence>MKKQRLSIPEECRASLTGIADVQEIMGGKWKYLIISNLFFLGKLKFMELCRQIDKISPKVLSKELKDLEINQLVNREICDTKPITVEYELTDLGKSLHNIILEMGKWGITYRNTITKK</sequence>
<keyword evidence="2" id="KW-0238">DNA-binding</keyword>
<dbReference type="Proteomes" id="UP001165302">
    <property type="component" value="Unassembled WGS sequence"/>
</dbReference>
<feature type="domain" description="HTH hxlR-type" evidence="4">
    <location>
        <begin position="12"/>
        <end position="116"/>
    </location>
</feature>
<protein>
    <submittedName>
        <fullName evidence="5">Helix-turn-helix transcriptional regulator</fullName>
    </submittedName>
</protein>
<evidence type="ECO:0000256" key="3">
    <source>
        <dbReference type="ARBA" id="ARBA00023163"/>
    </source>
</evidence>
<evidence type="ECO:0000256" key="1">
    <source>
        <dbReference type="ARBA" id="ARBA00023015"/>
    </source>
</evidence>
<name>A0ABS7ZBN7_9SPHI</name>
<proteinExistence type="predicted"/>
<dbReference type="InterPro" id="IPR002577">
    <property type="entry name" value="HTH_HxlR"/>
</dbReference>
<dbReference type="Pfam" id="PF01638">
    <property type="entry name" value="HxlR"/>
    <property type="match status" value="1"/>
</dbReference>
<dbReference type="EMBL" id="JADEYP010000030">
    <property type="protein sequence ID" value="MCA5006295.1"/>
    <property type="molecule type" value="Genomic_DNA"/>
</dbReference>
<dbReference type="PROSITE" id="PS51118">
    <property type="entry name" value="HTH_HXLR"/>
    <property type="match status" value="1"/>
</dbReference>
<dbReference type="RefSeq" id="WP_225554654.1">
    <property type="nucleotide sequence ID" value="NZ_JADEYP010000030.1"/>
</dbReference>
<evidence type="ECO:0000313" key="6">
    <source>
        <dbReference type="Proteomes" id="UP001165302"/>
    </source>
</evidence>
<accession>A0ABS7ZBN7</accession>
<keyword evidence="3" id="KW-0804">Transcription</keyword>
<organism evidence="5 6">
    <name type="scientific">Sphingobacterium bovistauri</name>
    <dbReference type="NCBI Taxonomy" id="2781959"/>
    <lineage>
        <taxon>Bacteria</taxon>
        <taxon>Pseudomonadati</taxon>
        <taxon>Bacteroidota</taxon>
        <taxon>Sphingobacteriia</taxon>
        <taxon>Sphingobacteriales</taxon>
        <taxon>Sphingobacteriaceae</taxon>
        <taxon>Sphingobacterium</taxon>
    </lineage>
</organism>
<gene>
    <name evidence="5" type="ORF">IPZ78_14165</name>
</gene>
<dbReference type="InterPro" id="IPR036388">
    <property type="entry name" value="WH-like_DNA-bd_sf"/>
</dbReference>
<comment type="caution">
    <text evidence="5">The sequence shown here is derived from an EMBL/GenBank/DDBJ whole genome shotgun (WGS) entry which is preliminary data.</text>
</comment>
<dbReference type="Gene3D" id="1.10.10.10">
    <property type="entry name" value="Winged helix-like DNA-binding domain superfamily/Winged helix DNA-binding domain"/>
    <property type="match status" value="1"/>
</dbReference>
<evidence type="ECO:0000259" key="4">
    <source>
        <dbReference type="PROSITE" id="PS51118"/>
    </source>
</evidence>
<dbReference type="PANTHER" id="PTHR33204">
    <property type="entry name" value="TRANSCRIPTIONAL REGULATOR, MARR FAMILY"/>
    <property type="match status" value="1"/>
</dbReference>